<gene>
    <name evidence="6" type="ORF">DIS07_06165</name>
</gene>
<feature type="domain" description="4Fe-4S ferredoxin-type" evidence="5">
    <location>
        <begin position="256"/>
        <end position="285"/>
    </location>
</feature>
<dbReference type="PANTHER" id="PTHR43177:SF3">
    <property type="entry name" value="PROTEIN NRFC HOMOLOG"/>
    <property type="match status" value="1"/>
</dbReference>
<evidence type="ECO:0000313" key="7">
    <source>
        <dbReference type="Proteomes" id="UP000245670"/>
    </source>
</evidence>
<dbReference type="InterPro" id="IPR017900">
    <property type="entry name" value="4Fe4S_Fe_S_CS"/>
</dbReference>
<keyword evidence="3" id="KW-0408">Iron</keyword>
<dbReference type="PANTHER" id="PTHR43177">
    <property type="entry name" value="PROTEIN NRFC"/>
    <property type="match status" value="1"/>
</dbReference>
<organism evidence="6 7">
    <name type="scientific">Polaribacter aquimarinus</name>
    <dbReference type="NCBI Taxonomy" id="2100726"/>
    <lineage>
        <taxon>Bacteria</taxon>
        <taxon>Pseudomonadati</taxon>
        <taxon>Bacteroidota</taxon>
        <taxon>Flavobacteriia</taxon>
        <taxon>Flavobacteriales</taxon>
        <taxon>Flavobacteriaceae</taxon>
    </lineage>
</organism>
<evidence type="ECO:0000256" key="1">
    <source>
        <dbReference type="ARBA" id="ARBA00022485"/>
    </source>
</evidence>
<keyword evidence="1" id="KW-0004">4Fe-4S</keyword>
<evidence type="ECO:0000256" key="4">
    <source>
        <dbReference type="ARBA" id="ARBA00023014"/>
    </source>
</evidence>
<dbReference type="Pfam" id="PF13247">
    <property type="entry name" value="Fer4_11"/>
    <property type="match status" value="2"/>
</dbReference>
<dbReference type="RefSeq" id="WP_109404346.1">
    <property type="nucleotide sequence ID" value="NZ_QFFG01000002.1"/>
</dbReference>
<evidence type="ECO:0000259" key="5">
    <source>
        <dbReference type="PROSITE" id="PS51379"/>
    </source>
</evidence>
<dbReference type="PROSITE" id="PS00198">
    <property type="entry name" value="4FE4S_FER_1"/>
    <property type="match status" value="1"/>
</dbReference>
<dbReference type="CDD" id="cd10551">
    <property type="entry name" value="PsrB"/>
    <property type="match status" value="1"/>
</dbReference>
<reference evidence="6 7" key="1">
    <citation type="submission" date="2018-05" db="EMBL/GenBank/DDBJ databases">
        <title>Polaribacter aquimarinus sp. nov., isolated from sediment in a sediment of sea.</title>
        <authorList>
            <person name="Lu D."/>
        </authorList>
    </citation>
    <scope>NUCLEOTIDE SEQUENCE [LARGE SCALE GENOMIC DNA]</scope>
    <source>
        <strain evidence="6 7">ZY113</strain>
    </source>
</reference>
<protein>
    <submittedName>
        <fullName evidence="6">Molybdopterin oxidoreductase</fullName>
    </submittedName>
</protein>
<dbReference type="InterPro" id="IPR017896">
    <property type="entry name" value="4Fe4S_Fe-S-bd"/>
</dbReference>
<dbReference type="SUPFAM" id="SSF54862">
    <property type="entry name" value="4Fe-4S ferredoxins"/>
    <property type="match status" value="1"/>
</dbReference>
<dbReference type="GO" id="GO:0051539">
    <property type="term" value="F:4 iron, 4 sulfur cluster binding"/>
    <property type="evidence" value="ECO:0007669"/>
    <property type="project" value="UniProtKB-KW"/>
</dbReference>
<evidence type="ECO:0000256" key="2">
    <source>
        <dbReference type="ARBA" id="ARBA00022723"/>
    </source>
</evidence>
<dbReference type="InterPro" id="IPR050954">
    <property type="entry name" value="ET_IronSulfur_Cluster-Binding"/>
</dbReference>
<name>A0A2U2JCH0_9FLAO</name>
<evidence type="ECO:0000256" key="3">
    <source>
        <dbReference type="ARBA" id="ARBA00023004"/>
    </source>
</evidence>
<evidence type="ECO:0000313" key="6">
    <source>
        <dbReference type="EMBL" id="PWG06015.1"/>
    </source>
</evidence>
<accession>A0A2U2JCH0</accession>
<dbReference type="GO" id="GO:0046872">
    <property type="term" value="F:metal ion binding"/>
    <property type="evidence" value="ECO:0007669"/>
    <property type="project" value="UniProtKB-KW"/>
</dbReference>
<dbReference type="Gene3D" id="3.30.70.20">
    <property type="match status" value="2"/>
</dbReference>
<sequence length="377" mass="43322">MSDNKNKWFSLNLNSRQKQNRKTHSCTCGSNTRECGSHQNNEELTETDFLEAAVNASIGEETKKDGFDQVFDVKMNRRNAFKQLTASLLIGAGAVSSCTSVTSDKESKEKAQIDWEEQFKGNYKLMSDDEKKKTVERLVRSYQIRTGKTINMSSKNAEKDVLFGYAFNISKCKGYMDCVSACVEENNQDRNSQMEYIRIHEMKDGKGFNFNEADDNYYHEVPAKGHFYMGTQCFHCDNPPCVEVCPVQATWREEDGLVVVDYDWCVGCRYCMAACPYDGRRFNWSKPEVPEAEVNKNQHYLGNRMRKKGVMEKCTFCVQRSRAGKNPACVEACPTGARVFGNLLDPNSTIRWVLENKKVFRLKEDLGTEPKFWYYMD</sequence>
<comment type="caution">
    <text evidence="6">The sequence shown here is derived from an EMBL/GenBank/DDBJ whole genome shotgun (WGS) entry which is preliminary data.</text>
</comment>
<dbReference type="OrthoDB" id="9779457at2"/>
<proteinExistence type="predicted"/>
<keyword evidence="4" id="KW-0411">Iron-sulfur</keyword>
<keyword evidence="2" id="KW-0479">Metal-binding</keyword>
<dbReference type="PROSITE" id="PS51379">
    <property type="entry name" value="4FE4S_FER_2"/>
    <property type="match status" value="1"/>
</dbReference>
<keyword evidence="7" id="KW-1185">Reference proteome</keyword>
<dbReference type="AlphaFoldDB" id="A0A2U2JCH0"/>
<dbReference type="EMBL" id="QFFG01000002">
    <property type="protein sequence ID" value="PWG06015.1"/>
    <property type="molecule type" value="Genomic_DNA"/>
</dbReference>
<dbReference type="Proteomes" id="UP000245670">
    <property type="component" value="Unassembled WGS sequence"/>
</dbReference>